<dbReference type="PANTHER" id="PTHR12761">
    <property type="entry name" value="HERMANSKY-PUDLAK SYNDROME PROTEIN 1"/>
    <property type="match status" value="1"/>
</dbReference>
<evidence type="ECO:0000313" key="1">
    <source>
        <dbReference type="EMBL" id="KAH3790719.1"/>
    </source>
</evidence>
<organism evidence="1 2">
    <name type="scientific">Dreissena polymorpha</name>
    <name type="common">Zebra mussel</name>
    <name type="synonym">Mytilus polymorpha</name>
    <dbReference type="NCBI Taxonomy" id="45954"/>
    <lineage>
        <taxon>Eukaryota</taxon>
        <taxon>Metazoa</taxon>
        <taxon>Spiralia</taxon>
        <taxon>Lophotrochozoa</taxon>
        <taxon>Mollusca</taxon>
        <taxon>Bivalvia</taxon>
        <taxon>Autobranchia</taxon>
        <taxon>Heteroconchia</taxon>
        <taxon>Euheterodonta</taxon>
        <taxon>Imparidentia</taxon>
        <taxon>Neoheterodontei</taxon>
        <taxon>Myida</taxon>
        <taxon>Dreissenoidea</taxon>
        <taxon>Dreissenidae</taxon>
        <taxon>Dreissena</taxon>
    </lineage>
</organism>
<sequence length="92" mass="10734">MSYLEQTASANMPSSLERLLKYLRSKLMEIFVCLYHEPRPLTQNTVEALTFAADLFMQNLGDYKDYLVVKAQRNITMTTYIEDFPGLVHFFT</sequence>
<dbReference type="PANTHER" id="PTHR12761:SF1">
    <property type="entry name" value="BLOC-3 COMPLEX MEMBER HPS1"/>
    <property type="match status" value="1"/>
</dbReference>
<dbReference type="EMBL" id="JAIWYP010000008">
    <property type="protein sequence ID" value="KAH3790719.1"/>
    <property type="molecule type" value="Genomic_DNA"/>
</dbReference>
<gene>
    <name evidence="1" type="ORF">DPMN_168926</name>
</gene>
<dbReference type="GO" id="GO:0005085">
    <property type="term" value="F:guanyl-nucleotide exchange factor activity"/>
    <property type="evidence" value="ECO:0007669"/>
    <property type="project" value="TreeGrafter"/>
</dbReference>
<reference evidence="1" key="2">
    <citation type="submission" date="2020-11" db="EMBL/GenBank/DDBJ databases">
        <authorList>
            <person name="McCartney M.A."/>
            <person name="Auch B."/>
            <person name="Kono T."/>
            <person name="Mallez S."/>
            <person name="Becker A."/>
            <person name="Gohl D.M."/>
            <person name="Silverstein K.A.T."/>
            <person name="Koren S."/>
            <person name="Bechman K.B."/>
            <person name="Herman A."/>
            <person name="Abrahante J.E."/>
            <person name="Garbe J."/>
        </authorList>
    </citation>
    <scope>NUCLEOTIDE SEQUENCE</scope>
    <source>
        <strain evidence="1">Duluth1</strain>
        <tissue evidence="1">Whole animal</tissue>
    </source>
</reference>
<evidence type="ECO:0000313" key="2">
    <source>
        <dbReference type="Proteomes" id="UP000828390"/>
    </source>
</evidence>
<reference evidence="1" key="1">
    <citation type="journal article" date="2019" name="bioRxiv">
        <title>The Genome of the Zebra Mussel, Dreissena polymorpha: A Resource for Invasive Species Research.</title>
        <authorList>
            <person name="McCartney M.A."/>
            <person name="Auch B."/>
            <person name="Kono T."/>
            <person name="Mallez S."/>
            <person name="Zhang Y."/>
            <person name="Obille A."/>
            <person name="Becker A."/>
            <person name="Abrahante J.E."/>
            <person name="Garbe J."/>
            <person name="Badalamenti J.P."/>
            <person name="Herman A."/>
            <person name="Mangelson H."/>
            <person name="Liachko I."/>
            <person name="Sullivan S."/>
            <person name="Sone E.D."/>
            <person name="Koren S."/>
            <person name="Silverstein K.A.T."/>
            <person name="Beckman K.B."/>
            <person name="Gohl D.M."/>
        </authorList>
    </citation>
    <scope>NUCLEOTIDE SEQUENCE</scope>
    <source>
        <strain evidence="1">Duluth1</strain>
        <tissue evidence="1">Whole animal</tissue>
    </source>
</reference>
<protein>
    <submittedName>
        <fullName evidence="1">Uncharacterized protein</fullName>
    </submittedName>
</protein>
<dbReference type="Proteomes" id="UP000828390">
    <property type="component" value="Unassembled WGS sequence"/>
</dbReference>
<dbReference type="GO" id="GO:0031085">
    <property type="term" value="C:BLOC-3 complex"/>
    <property type="evidence" value="ECO:0007669"/>
    <property type="project" value="TreeGrafter"/>
</dbReference>
<keyword evidence="2" id="KW-1185">Reference proteome</keyword>
<proteinExistence type="predicted"/>
<name>A0A9D4F1L9_DREPO</name>
<accession>A0A9D4F1L9</accession>
<dbReference type="AlphaFoldDB" id="A0A9D4F1L9"/>
<dbReference type="InterPro" id="IPR026053">
    <property type="entry name" value="HPS1"/>
</dbReference>
<comment type="caution">
    <text evidence="1">The sequence shown here is derived from an EMBL/GenBank/DDBJ whole genome shotgun (WGS) entry which is preliminary data.</text>
</comment>